<keyword evidence="2" id="KW-0012">Acyltransferase</keyword>
<evidence type="ECO:0000313" key="3">
    <source>
        <dbReference type="Proteomes" id="UP001596223"/>
    </source>
</evidence>
<keyword evidence="3" id="KW-1185">Reference proteome</keyword>
<keyword evidence="2" id="KW-0808">Transferase</keyword>
<dbReference type="SUPFAM" id="SSF55729">
    <property type="entry name" value="Acyl-CoA N-acyltransferases (Nat)"/>
    <property type="match status" value="1"/>
</dbReference>
<accession>A0ABW1JL47</accession>
<dbReference type="RefSeq" id="WP_378598163.1">
    <property type="nucleotide sequence ID" value="NZ_JBHSQN010000001.1"/>
</dbReference>
<dbReference type="PROSITE" id="PS51186">
    <property type="entry name" value="GNAT"/>
    <property type="match status" value="1"/>
</dbReference>
<dbReference type="Proteomes" id="UP001596223">
    <property type="component" value="Unassembled WGS sequence"/>
</dbReference>
<feature type="domain" description="N-acetyltransferase" evidence="1">
    <location>
        <begin position="2"/>
        <end position="149"/>
    </location>
</feature>
<name>A0ABW1JL47_9NOCA</name>
<dbReference type="Gene3D" id="3.40.630.30">
    <property type="match status" value="1"/>
</dbReference>
<dbReference type="EMBL" id="JBHSQN010000001">
    <property type="protein sequence ID" value="MFC6009607.1"/>
    <property type="molecule type" value="Genomic_DNA"/>
</dbReference>
<protein>
    <submittedName>
        <fullName evidence="2">GNAT family N-acetyltransferase</fullName>
        <ecNumber evidence="2">2.3.1.-</ecNumber>
    </submittedName>
</protein>
<gene>
    <name evidence="2" type="ORF">ACFP3H_00935</name>
</gene>
<comment type="caution">
    <text evidence="2">The sequence shown here is derived from an EMBL/GenBank/DDBJ whole genome shotgun (WGS) entry which is preliminary data.</text>
</comment>
<sequence>MIDIREIGGDDTESAGPALLELRPRWETTSRLVEFIDTALRPAGYRLVGVFESGSPTALSIAGFRESHSTAWGHHLYIDDVSTLPAARGRGHADALLAWITAEAKRLRCTAIHLDSGVDSTRAPAHRLYMRHHLSITAHHFALDLAPSS</sequence>
<dbReference type="EC" id="2.3.1.-" evidence="2"/>
<dbReference type="GO" id="GO:0016746">
    <property type="term" value="F:acyltransferase activity"/>
    <property type="evidence" value="ECO:0007669"/>
    <property type="project" value="UniProtKB-KW"/>
</dbReference>
<dbReference type="InterPro" id="IPR016181">
    <property type="entry name" value="Acyl_CoA_acyltransferase"/>
</dbReference>
<evidence type="ECO:0000313" key="2">
    <source>
        <dbReference type="EMBL" id="MFC6009607.1"/>
    </source>
</evidence>
<dbReference type="Pfam" id="PF00583">
    <property type="entry name" value="Acetyltransf_1"/>
    <property type="match status" value="1"/>
</dbReference>
<dbReference type="InterPro" id="IPR000182">
    <property type="entry name" value="GNAT_dom"/>
</dbReference>
<organism evidence="2 3">
    <name type="scientific">Nocardia lasii</name>
    <dbReference type="NCBI Taxonomy" id="1616107"/>
    <lineage>
        <taxon>Bacteria</taxon>
        <taxon>Bacillati</taxon>
        <taxon>Actinomycetota</taxon>
        <taxon>Actinomycetes</taxon>
        <taxon>Mycobacteriales</taxon>
        <taxon>Nocardiaceae</taxon>
        <taxon>Nocardia</taxon>
    </lineage>
</organism>
<evidence type="ECO:0000259" key="1">
    <source>
        <dbReference type="PROSITE" id="PS51186"/>
    </source>
</evidence>
<reference evidence="3" key="1">
    <citation type="journal article" date="2019" name="Int. J. Syst. Evol. Microbiol.">
        <title>The Global Catalogue of Microorganisms (GCM) 10K type strain sequencing project: providing services to taxonomists for standard genome sequencing and annotation.</title>
        <authorList>
            <consortium name="The Broad Institute Genomics Platform"/>
            <consortium name="The Broad Institute Genome Sequencing Center for Infectious Disease"/>
            <person name="Wu L."/>
            <person name="Ma J."/>
        </authorList>
    </citation>
    <scope>NUCLEOTIDE SEQUENCE [LARGE SCALE GENOMIC DNA]</scope>
    <source>
        <strain evidence="3">CCUG 36956</strain>
    </source>
</reference>
<dbReference type="CDD" id="cd04301">
    <property type="entry name" value="NAT_SF"/>
    <property type="match status" value="1"/>
</dbReference>
<proteinExistence type="predicted"/>